<comment type="caution">
    <text evidence="1">The sequence shown here is derived from an EMBL/GenBank/DDBJ whole genome shotgun (WGS) entry which is preliminary data.</text>
</comment>
<dbReference type="EMBL" id="JANURN010000002">
    <property type="protein sequence ID" value="MDL0081679.1"/>
    <property type="molecule type" value="Genomic_DNA"/>
</dbReference>
<organism evidence="1 2">
    <name type="scientific">Helicobacter zhangjianzhongii</name>
    <dbReference type="NCBI Taxonomy" id="2974574"/>
    <lineage>
        <taxon>Bacteria</taxon>
        <taxon>Pseudomonadati</taxon>
        <taxon>Campylobacterota</taxon>
        <taxon>Epsilonproteobacteria</taxon>
        <taxon>Campylobacterales</taxon>
        <taxon>Helicobacteraceae</taxon>
        <taxon>Helicobacter</taxon>
    </lineage>
</organism>
<name>A0ACC6FQY7_9HELI</name>
<dbReference type="Proteomes" id="UP001173802">
    <property type="component" value="Unassembled WGS sequence"/>
</dbReference>
<proteinExistence type="predicted"/>
<evidence type="ECO:0000313" key="1">
    <source>
        <dbReference type="EMBL" id="MDL0081679.1"/>
    </source>
</evidence>
<keyword evidence="2" id="KW-1185">Reference proteome</keyword>
<reference evidence="1 2" key="1">
    <citation type="journal article" date="2023" name="Microorganisms">
        <title>Isolation and Genomic Characteristics of Cat-Borne Campylobacter felis sp. nov. and Sheep-Borne Campylobacter ovis sp. nov.</title>
        <authorList>
            <person name="Wang H."/>
            <person name="Li Y."/>
            <person name="Gu Y."/>
            <person name="Zhou G."/>
            <person name="Chen X."/>
            <person name="Zhang X."/>
            <person name="Shao Z."/>
            <person name="Zhang J."/>
            <person name="Zhang M."/>
        </authorList>
    </citation>
    <scope>NUCLEOTIDE SEQUENCE [LARGE SCALE GENOMIC DNA]</scope>
    <source>
        <strain evidence="1 2">XJK30-2</strain>
    </source>
</reference>
<gene>
    <name evidence="1" type="ORF">NYG90_03140</name>
</gene>
<sequence>MSSVEVGAFFLAGIICGFVLFVCIAIGVYIRQRQYERSENEKTL</sequence>
<accession>A0ACC6FQY7</accession>
<evidence type="ECO:0000313" key="2">
    <source>
        <dbReference type="Proteomes" id="UP001173802"/>
    </source>
</evidence>
<protein>
    <submittedName>
        <fullName evidence="1">Uncharacterized protein</fullName>
    </submittedName>
</protein>